<gene>
    <name evidence="2" type="ORF">PENDEC_c002G01256</name>
</gene>
<dbReference type="SUPFAM" id="SSF54695">
    <property type="entry name" value="POZ domain"/>
    <property type="match status" value="1"/>
</dbReference>
<dbReference type="PANTHER" id="PTHR47843:SF5">
    <property type="entry name" value="BTB_POZ DOMAIN PROTEIN"/>
    <property type="match status" value="1"/>
</dbReference>
<evidence type="ECO:0000313" key="2">
    <source>
        <dbReference type="EMBL" id="OQD77888.1"/>
    </source>
</evidence>
<name>A0A1V6PLJ0_PENDC</name>
<dbReference type="CDD" id="cd18186">
    <property type="entry name" value="BTB_POZ_ZBTB_KLHL-like"/>
    <property type="match status" value="1"/>
</dbReference>
<feature type="domain" description="BTB" evidence="1">
    <location>
        <begin position="1"/>
        <end position="59"/>
    </location>
</feature>
<dbReference type="AlphaFoldDB" id="A0A1V6PLJ0"/>
<evidence type="ECO:0000313" key="3">
    <source>
        <dbReference type="Proteomes" id="UP000191522"/>
    </source>
</evidence>
<organism evidence="2 3">
    <name type="scientific">Penicillium decumbens</name>
    <dbReference type="NCBI Taxonomy" id="69771"/>
    <lineage>
        <taxon>Eukaryota</taxon>
        <taxon>Fungi</taxon>
        <taxon>Dikarya</taxon>
        <taxon>Ascomycota</taxon>
        <taxon>Pezizomycotina</taxon>
        <taxon>Eurotiomycetes</taxon>
        <taxon>Eurotiomycetidae</taxon>
        <taxon>Eurotiales</taxon>
        <taxon>Aspergillaceae</taxon>
        <taxon>Penicillium</taxon>
    </lineage>
</organism>
<dbReference type="Proteomes" id="UP000191522">
    <property type="component" value="Unassembled WGS sequence"/>
</dbReference>
<dbReference type="PANTHER" id="PTHR47843">
    <property type="entry name" value="BTB DOMAIN-CONTAINING PROTEIN-RELATED"/>
    <property type="match status" value="1"/>
</dbReference>
<reference evidence="3" key="1">
    <citation type="journal article" date="2017" name="Nat. Microbiol.">
        <title>Global analysis of biosynthetic gene clusters reveals vast potential of secondary metabolite production in Penicillium species.</title>
        <authorList>
            <person name="Nielsen J.C."/>
            <person name="Grijseels S."/>
            <person name="Prigent S."/>
            <person name="Ji B."/>
            <person name="Dainat J."/>
            <person name="Nielsen K.F."/>
            <person name="Frisvad J.C."/>
            <person name="Workman M."/>
            <person name="Nielsen J."/>
        </authorList>
    </citation>
    <scope>NUCLEOTIDE SEQUENCE [LARGE SCALE GENOMIC DNA]</scope>
    <source>
        <strain evidence="3">IBT 11843</strain>
    </source>
</reference>
<dbReference type="InterPro" id="IPR011333">
    <property type="entry name" value="SKP1/BTB/POZ_sf"/>
</dbReference>
<dbReference type="Gene3D" id="3.30.710.10">
    <property type="entry name" value="Potassium Channel Kv1.1, Chain A"/>
    <property type="match status" value="1"/>
</dbReference>
<protein>
    <recommendedName>
        <fullName evidence="1">BTB domain-containing protein</fullName>
    </recommendedName>
</protein>
<accession>A0A1V6PLJ0</accession>
<keyword evidence="3" id="KW-1185">Reference proteome</keyword>
<dbReference type="InterPro" id="IPR000210">
    <property type="entry name" value="BTB/POZ_dom"/>
</dbReference>
<evidence type="ECO:0000259" key="1">
    <source>
        <dbReference type="PROSITE" id="PS50097"/>
    </source>
</evidence>
<dbReference type="OrthoDB" id="6359816at2759"/>
<dbReference type="PROSITE" id="PS50097">
    <property type="entry name" value="BTB"/>
    <property type="match status" value="1"/>
</dbReference>
<proteinExistence type="predicted"/>
<dbReference type="EMBL" id="MDYL01000002">
    <property type="protein sequence ID" value="OQD77888.1"/>
    <property type="molecule type" value="Genomic_DNA"/>
</dbReference>
<dbReference type="STRING" id="69771.A0A1V6PLJ0"/>
<dbReference type="OMA" id="HGFKEAT"/>
<dbReference type="Pfam" id="PF00651">
    <property type="entry name" value="BTB"/>
    <property type="match status" value="1"/>
</dbReference>
<sequence length="116" mass="13152">MSLRFRYSRKFAVHRAVVCSQSPVFDAMLKHGFKEATSSHIDLPDDDLAAVQRLLAFLYLRGYDDKKDQNLQNGKAIPSDGDEPDVVVGNNLDVFMVADKFEFVPLKNLARSRLIH</sequence>
<comment type="caution">
    <text evidence="2">The sequence shown here is derived from an EMBL/GenBank/DDBJ whole genome shotgun (WGS) entry which is preliminary data.</text>
</comment>